<comment type="subcellular location">
    <subcellularLocation>
        <location evidence="1">Nucleus</location>
    </subcellularLocation>
</comment>
<dbReference type="PANTHER" id="PTHR10615:SF219">
    <property type="entry name" value="HISTONE ACETYLTRANSFERASE KAT5"/>
    <property type="match status" value="1"/>
</dbReference>
<comment type="similarity">
    <text evidence="2">Belongs to the MYST (SAS/MOZ) family.</text>
</comment>
<evidence type="ECO:0000256" key="4">
    <source>
        <dbReference type="ARBA" id="ARBA00022679"/>
    </source>
</evidence>
<dbReference type="Gene3D" id="3.40.630.30">
    <property type="match status" value="1"/>
</dbReference>
<feature type="domain" description="MYST-type HAT" evidence="18">
    <location>
        <begin position="388"/>
        <end position="782"/>
    </location>
</feature>
<feature type="compositionally biased region" description="Polar residues" evidence="15">
    <location>
        <begin position="151"/>
        <end position="168"/>
    </location>
</feature>
<dbReference type="PROSITE" id="PS00108">
    <property type="entry name" value="PROTEIN_KINASE_ST"/>
    <property type="match status" value="1"/>
</dbReference>
<dbReference type="InterPro" id="IPR000719">
    <property type="entry name" value="Prot_kinase_dom"/>
</dbReference>
<dbReference type="Pfam" id="PF01853">
    <property type="entry name" value="MOZ_SAS"/>
    <property type="match status" value="1"/>
</dbReference>
<dbReference type="OrthoDB" id="787137at2759"/>
<keyword evidence="9" id="KW-0805">Transcription regulation</keyword>
<evidence type="ECO:0000256" key="10">
    <source>
        <dbReference type="ARBA" id="ARBA00023163"/>
    </source>
</evidence>
<proteinExistence type="inferred from homology"/>
<dbReference type="PANTHER" id="PTHR10615">
    <property type="entry name" value="HISTONE ACETYLTRANSFERASE"/>
    <property type="match status" value="1"/>
</dbReference>
<dbReference type="InterPro" id="IPR008271">
    <property type="entry name" value="Ser/Thr_kinase_AS"/>
</dbReference>
<dbReference type="InterPro" id="IPR050603">
    <property type="entry name" value="MYST_HAT"/>
</dbReference>
<evidence type="ECO:0000256" key="13">
    <source>
        <dbReference type="PIRSR" id="PIRSR602717-51"/>
    </source>
</evidence>
<dbReference type="Gene3D" id="1.10.10.10">
    <property type="entry name" value="Winged helix-like DNA-binding domain superfamily/Winged helix DNA-binding domain"/>
    <property type="match status" value="1"/>
</dbReference>
<feature type="compositionally biased region" description="Polar residues" evidence="15">
    <location>
        <begin position="374"/>
        <end position="385"/>
    </location>
</feature>
<feature type="compositionally biased region" description="Polar residues" evidence="15">
    <location>
        <begin position="344"/>
        <end position="359"/>
    </location>
</feature>
<evidence type="ECO:0000256" key="5">
    <source>
        <dbReference type="ARBA" id="ARBA00022723"/>
    </source>
</evidence>
<evidence type="ECO:0000256" key="8">
    <source>
        <dbReference type="ARBA" id="ARBA00022990"/>
    </source>
</evidence>
<feature type="compositionally biased region" description="Basic and acidic residues" evidence="15">
    <location>
        <begin position="7"/>
        <end position="31"/>
    </location>
</feature>
<feature type="region of interest" description="Disordered" evidence="15">
    <location>
        <begin position="1276"/>
        <end position="1295"/>
    </location>
</feature>
<dbReference type="PROSITE" id="PS51726">
    <property type="entry name" value="MYST_HAT"/>
    <property type="match status" value="1"/>
</dbReference>
<keyword evidence="5" id="KW-0479">Metal-binding</keyword>
<feature type="region of interest" description="Disordered" evidence="15">
    <location>
        <begin position="146"/>
        <end position="225"/>
    </location>
</feature>
<dbReference type="Gene3D" id="3.30.60.60">
    <property type="entry name" value="N-acetyl transferase-like"/>
    <property type="match status" value="1"/>
</dbReference>
<feature type="domain" description="Protein kinase" evidence="16">
    <location>
        <begin position="911"/>
        <end position="1173"/>
    </location>
</feature>
<dbReference type="SUPFAM" id="SSF55729">
    <property type="entry name" value="Acyl-CoA N-acyltransferases (Nat)"/>
    <property type="match status" value="1"/>
</dbReference>
<dbReference type="GO" id="GO:0046972">
    <property type="term" value="F:histone H4K16 acetyltransferase activity"/>
    <property type="evidence" value="ECO:0007669"/>
    <property type="project" value="TreeGrafter"/>
</dbReference>
<dbReference type="Pfam" id="PF00069">
    <property type="entry name" value="Pkinase"/>
    <property type="match status" value="1"/>
</dbReference>
<dbReference type="InParanoid" id="A0A286URL1"/>
<evidence type="ECO:0000256" key="15">
    <source>
        <dbReference type="SAM" id="MobiDB-lite"/>
    </source>
</evidence>
<feature type="compositionally biased region" description="Polar residues" evidence="15">
    <location>
        <begin position="430"/>
        <end position="444"/>
    </location>
</feature>
<evidence type="ECO:0000256" key="11">
    <source>
        <dbReference type="ARBA" id="ARBA00023242"/>
    </source>
</evidence>
<keyword evidence="4" id="KW-0808">Transferase</keyword>
<keyword evidence="6 14" id="KW-0863">Zinc-finger</keyword>
<dbReference type="GO" id="GO:0005524">
    <property type="term" value="F:ATP binding"/>
    <property type="evidence" value="ECO:0007669"/>
    <property type="project" value="InterPro"/>
</dbReference>
<feature type="compositionally biased region" description="Polar residues" evidence="15">
    <location>
        <begin position="183"/>
        <end position="192"/>
    </location>
</feature>
<feature type="compositionally biased region" description="Basic and acidic residues" evidence="15">
    <location>
        <begin position="361"/>
        <end position="373"/>
    </location>
</feature>
<evidence type="ECO:0000256" key="2">
    <source>
        <dbReference type="ARBA" id="ARBA00010107"/>
    </source>
</evidence>
<dbReference type="STRING" id="2282107.A0A286URL1"/>
<evidence type="ECO:0000259" key="17">
    <source>
        <dbReference type="PROSITE" id="PS50157"/>
    </source>
</evidence>
<evidence type="ECO:0000256" key="12">
    <source>
        <dbReference type="ARBA" id="ARBA00023315"/>
    </source>
</evidence>
<dbReference type="InterPro" id="IPR016181">
    <property type="entry name" value="Acyl_CoA_acyltransferase"/>
</dbReference>
<dbReference type="EC" id="2.3.1.48" evidence="3"/>
<keyword evidence="12" id="KW-0012">Acyltransferase</keyword>
<dbReference type="GO" id="GO:0006355">
    <property type="term" value="P:regulation of DNA-templated transcription"/>
    <property type="evidence" value="ECO:0007669"/>
    <property type="project" value="InterPro"/>
</dbReference>
<comment type="caution">
    <text evidence="19">The sequence shown here is derived from an EMBL/GenBank/DDBJ whole genome shotgun (WGS) entry which is preliminary data.</text>
</comment>
<evidence type="ECO:0000256" key="9">
    <source>
        <dbReference type="ARBA" id="ARBA00023015"/>
    </source>
</evidence>
<evidence type="ECO:0000256" key="1">
    <source>
        <dbReference type="ARBA" id="ARBA00004123"/>
    </source>
</evidence>
<dbReference type="InterPro" id="IPR040706">
    <property type="entry name" value="Zf-MYST"/>
</dbReference>
<dbReference type="InterPro" id="IPR036388">
    <property type="entry name" value="WH-like_DNA-bd_sf"/>
</dbReference>
<evidence type="ECO:0000259" key="16">
    <source>
        <dbReference type="PROSITE" id="PS50011"/>
    </source>
</evidence>
<organism evidence="19 20">
    <name type="scientific">Pyrrhoderma noxium</name>
    <dbReference type="NCBI Taxonomy" id="2282107"/>
    <lineage>
        <taxon>Eukaryota</taxon>
        <taxon>Fungi</taxon>
        <taxon>Dikarya</taxon>
        <taxon>Basidiomycota</taxon>
        <taxon>Agaricomycotina</taxon>
        <taxon>Agaricomycetes</taxon>
        <taxon>Hymenochaetales</taxon>
        <taxon>Hymenochaetaceae</taxon>
        <taxon>Pyrrhoderma</taxon>
    </lineage>
</organism>
<feature type="compositionally biased region" description="Polar residues" evidence="15">
    <location>
        <begin position="33"/>
        <end position="46"/>
    </location>
</feature>
<keyword evidence="8" id="KW-0007">Acetylation</keyword>
<dbReference type="SUPFAM" id="SSF56112">
    <property type="entry name" value="Protein kinase-like (PK-like)"/>
    <property type="match status" value="1"/>
</dbReference>
<dbReference type="GO" id="GO:0005634">
    <property type="term" value="C:nucleus"/>
    <property type="evidence" value="ECO:0007669"/>
    <property type="project" value="UniProtKB-SubCell"/>
</dbReference>
<gene>
    <name evidence="19" type="ORF">PNOK_0219300</name>
</gene>
<keyword evidence="7" id="KW-0862">Zinc</keyword>
<dbReference type="InterPro" id="IPR011009">
    <property type="entry name" value="Kinase-like_dom_sf"/>
</dbReference>
<feature type="region of interest" description="Disordered" evidence="15">
    <location>
        <begin position="422"/>
        <end position="455"/>
    </location>
</feature>
<dbReference type="GO" id="GO:0035267">
    <property type="term" value="C:NuA4 histone acetyltransferase complex"/>
    <property type="evidence" value="ECO:0007669"/>
    <property type="project" value="TreeGrafter"/>
</dbReference>
<dbReference type="GO" id="GO:0004672">
    <property type="term" value="F:protein kinase activity"/>
    <property type="evidence" value="ECO:0007669"/>
    <property type="project" value="InterPro"/>
</dbReference>
<protein>
    <recommendedName>
        <fullName evidence="3">histone acetyltransferase</fullName>
        <ecNumber evidence="3">2.3.1.48</ecNumber>
    </recommendedName>
</protein>
<dbReference type="InterPro" id="IPR002717">
    <property type="entry name" value="HAT_MYST-type"/>
</dbReference>
<evidence type="ECO:0000313" key="20">
    <source>
        <dbReference type="Proteomes" id="UP000217199"/>
    </source>
</evidence>
<feature type="domain" description="C2H2-type" evidence="17">
    <location>
        <begin position="468"/>
        <end position="497"/>
    </location>
</feature>
<dbReference type="Gene3D" id="1.10.510.10">
    <property type="entry name" value="Transferase(Phosphotransferase) domain 1"/>
    <property type="match status" value="1"/>
</dbReference>
<feature type="region of interest" description="Disordered" evidence="15">
    <location>
        <begin position="344"/>
        <end position="391"/>
    </location>
</feature>
<dbReference type="Gene3D" id="3.30.200.20">
    <property type="entry name" value="Phosphorylase Kinase, domain 1"/>
    <property type="match status" value="1"/>
</dbReference>
<feature type="active site" description="Proton donor/acceptor" evidence="13">
    <location>
        <position position="611"/>
    </location>
</feature>
<evidence type="ECO:0000256" key="14">
    <source>
        <dbReference type="PROSITE-ProRule" id="PRU00042"/>
    </source>
</evidence>
<sequence>MPKRRNPGLEKAHAIQRERKEKNERLKELKLKQSNSLTIPSNTSPTFHAEKPRATTENEESDAALSLLNLQNGRGPSVVNGSPSAFALHHTPQPVPYHNELFHRRYPTNLPPSPVFLANNADGSSSPYASNIVRDIESPTIKSMGYEGTETWPSQPSAYGVRNHTTSIRDIPERGKRKRRNAETNGKQNTPIKENGTKERVSDPPVLASATGKEVRGHSRLGSMNNSTSFMGSSTSGAMHQPHNANGKIDIITTNKESMKPPQIHSNYFGPPYISNTFNKRPEVTTTSGRIARSPTLDVFMKIHNSRKKHKRNGSGSVLRDNSQPIVEFVDTNRQQEIVNDATQVPPSSDIHITSQAVNVESERQRDRDDSPRKNPTTNGINTEQRTSKPRNFDKVIFGTWQIKTWYHSPYPLASIDEEDTTMIAGPSKNGDSSTSVRGQNSKKGSSRSRVRVHTTESQPIVEEELLWVCDKCFKYHRDGNILQSHQKYHCHFNRPPGELVYDNGLHRIYEVDGTKEKLYCQNLSLFGKFFIDIKTLFFDCENFVFYILTELAGGRDHVLGFFSKEKMSFDGYNLACIVIFPPYQRKRYGMLLIELSYELSRRDGMYGTPERPLSELGLRSYLTFWIGALVLFFRRVLTFVSSQGTNTSSKKKGKTDWENPEVDFYTSHLDSHVAQEAKKNIYNTTSGADDVLYKHMRWMQSTPNPDGSVTTHAFVCCTLEDISKATMIRPDDIAFALHECGLLQRTQELSDNKAIVISREMVEQVAKDYKSYVDQFLEKSPTVVQSPISLRSNVVSLPVTPILQVEMDRVPFSVCNKNTPKDNNTYIMSQQSFQKILDAHHDESNTTKDSKRVMPHSDSFHIESYKNIKELDPHWDDDEIEEVVVISPKARTRTSFLELNYENRLGVDDFEVLRVVGKELSIQTILARSYTDQGVYAIRTMKKRAASAPDLKCIRSEQKCLRIVTESNCPFLPKLHRSFQDEARLYMVLDMYPGGSIALHLDREGPFSPDKARFYASEIVEAISYLHSKRIVHRDIKPENVMIDSDGHIVLINFGCAKLLENNEYTASNCGTKEYEAPERILNWAYDYAVDVWSFGVLLCIMHFGQHPFLEGDELDPLLIMQKRILRGHVPSHPPQVIPLSEWNLIKRCLECNPQLRPTPYIPYGDEVDILVMDEDNLYTSICLNYTPEESDDSPVSETSDFDEFSYDWDPALGAPEEKLDTGYTLDSPRSSAQKVRGILKSSSGDPFSTKAVYETSGDFLNLCSSSRVSFHQGLGRPRKLQKARPSEAGSRSSILQNRRSMISIISEMSKKSLVGGKSTNKSRKLCEGSVSSGTLNLPKGVVQNGRGIGFTHVPQAAQSQISISSSTNQSCLKCLALFSSWPISASRSMFKTKKNIMQQTYGSTWSVQTDACMSTVSLETPDGLGRQVESKENTVNN</sequence>
<dbReference type="GO" id="GO:0008270">
    <property type="term" value="F:zinc ion binding"/>
    <property type="evidence" value="ECO:0007669"/>
    <property type="project" value="UniProtKB-KW"/>
</dbReference>
<accession>A0A286URL1</accession>
<dbReference type="PROSITE" id="PS50157">
    <property type="entry name" value="ZINC_FINGER_C2H2_2"/>
    <property type="match status" value="1"/>
</dbReference>
<keyword evidence="11" id="KW-0539">Nucleus</keyword>
<dbReference type="PROSITE" id="PS50011">
    <property type="entry name" value="PROTEIN_KINASE_DOM"/>
    <property type="match status" value="1"/>
</dbReference>
<evidence type="ECO:0000313" key="19">
    <source>
        <dbReference type="EMBL" id="PAV22236.1"/>
    </source>
</evidence>
<dbReference type="EMBL" id="NBII01000002">
    <property type="protein sequence ID" value="PAV22236.1"/>
    <property type="molecule type" value="Genomic_DNA"/>
</dbReference>
<evidence type="ECO:0000256" key="7">
    <source>
        <dbReference type="ARBA" id="ARBA00022833"/>
    </source>
</evidence>
<name>A0A286URL1_9AGAM</name>
<dbReference type="InterPro" id="IPR013087">
    <property type="entry name" value="Znf_C2H2_type"/>
</dbReference>
<evidence type="ECO:0000259" key="18">
    <source>
        <dbReference type="PROSITE" id="PS51726"/>
    </source>
</evidence>
<feature type="region of interest" description="Disordered" evidence="15">
    <location>
        <begin position="1"/>
        <end position="51"/>
    </location>
</feature>
<evidence type="ECO:0000256" key="6">
    <source>
        <dbReference type="ARBA" id="ARBA00022771"/>
    </source>
</evidence>
<dbReference type="Proteomes" id="UP000217199">
    <property type="component" value="Unassembled WGS sequence"/>
</dbReference>
<evidence type="ECO:0000256" key="3">
    <source>
        <dbReference type="ARBA" id="ARBA00013184"/>
    </source>
</evidence>
<dbReference type="Pfam" id="PF17772">
    <property type="entry name" value="zf-MYST"/>
    <property type="match status" value="1"/>
</dbReference>
<dbReference type="SMART" id="SM00220">
    <property type="entry name" value="S_TKc"/>
    <property type="match status" value="1"/>
</dbReference>
<reference evidence="19 20" key="1">
    <citation type="journal article" date="2017" name="Mol. Ecol.">
        <title>Comparative and population genomic landscape of Phellinus noxius: A hypervariable fungus causing root rot in trees.</title>
        <authorList>
            <person name="Chung C.L."/>
            <person name="Lee T.J."/>
            <person name="Akiba M."/>
            <person name="Lee H.H."/>
            <person name="Kuo T.H."/>
            <person name="Liu D."/>
            <person name="Ke H.M."/>
            <person name="Yokoi T."/>
            <person name="Roa M.B."/>
            <person name="Lu M.J."/>
            <person name="Chang Y.Y."/>
            <person name="Ann P.J."/>
            <person name="Tsai J.N."/>
            <person name="Chen C.Y."/>
            <person name="Tzean S.S."/>
            <person name="Ota Y."/>
            <person name="Hattori T."/>
            <person name="Sahashi N."/>
            <person name="Liou R.F."/>
            <person name="Kikuchi T."/>
            <person name="Tsai I.J."/>
        </authorList>
    </citation>
    <scope>NUCLEOTIDE SEQUENCE [LARGE SCALE GENOMIC DNA]</scope>
    <source>
        <strain evidence="19 20">FFPRI411160</strain>
    </source>
</reference>
<keyword evidence="20" id="KW-1185">Reference proteome</keyword>
<keyword evidence="10" id="KW-0804">Transcription</keyword>